<feature type="region of interest" description="Disordered" evidence="1">
    <location>
        <begin position="711"/>
        <end position="760"/>
    </location>
</feature>
<keyword evidence="3" id="KW-1185">Reference proteome</keyword>
<reference evidence="2 3" key="1">
    <citation type="submission" date="2016-02" db="EMBL/GenBank/DDBJ databases">
        <title>Genome analysis of coral dinoflagellate symbionts highlights evolutionary adaptations to a symbiotic lifestyle.</title>
        <authorList>
            <person name="Aranda M."/>
            <person name="Li Y."/>
            <person name="Liew Y.J."/>
            <person name="Baumgarten S."/>
            <person name="Simakov O."/>
            <person name="Wilson M."/>
            <person name="Piel J."/>
            <person name="Ashoor H."/>
            <person name="Bougouffa S."/>
            <person name="Bajic V.B."/>
            <person name="Ryu T."/>
            <person name="Ravasi T."/>
            <person name="Bayer T."/>
            <person name="Micklem G."/>
            <person name="Kim H."/>
            <person name="Bhak J."/>
            <person name="Lajeunesse T.C."/>
            <person name="Voolstra C.R."/>
        </authorList>
    </citation>
    <scope>NUCLEOTIDE SEQUENCE [LARGE SCALE GENOMIC DNA]</scope>
    <source>
        <strain evidence="2 3">CCMP2467</strain>
    </source>
</reference>
<feature type="compositionally biased region" description="Basic and acidic residues" evidence="1">
    <location>
        <begin position="460"/>
        <end position="477"/>
    </location>
</feature>
<dbReference type="Proteomes" id="UP000186817">
    <property type="component" value="Unassembled WGS sequence"/>
</dbReference>
<feature type="region of interest" description="Disordered" evidence="1">
    <location>
        <begin position="241"/>
        <end position="296"/>
    </location>
</feature>
<evidence type="ECO:0008006" key="4">
    <source>
        <dbReference type="Google" id="ProtNLM"/>
    </source>
</evidence>
<feature type="compositionally biased region" description="Basic residues" evidence="1">
    <location>
        <begin position="321"/>
        <end position="336"/>
    </location>
</feature>
<gene>
    <name evidence="2" type="ORF">AK812_SmicGene10190</name>
</gene>
<feature type="compositionally biased region" description="Basic residues" evidence="1">
    <location>
        <begin position="732"/>
        <end position="744"/>
    </location>
</feature>
<proteinExistence type="predicted"/>
<accession>A0A1Q9EGJ1</accession>
<comment type="caution">
    <text evidence="2">The sequence shown here is derived from an EMBL/GenBank/DDBJ whole genome shotgun (WGS) entry which is preliminary data.</text>
</comment>
<dbReference type="OMA" id="NGAPLEC"/>
<evidence type="ECO:0000313" key="3">
    <source>
        <dbReference type="Proteomes" id="UP000186817"/>
    </source>
</evidence>
<feature type="region of interest" description="Disordered" evidence="1">
    <location>
        <begin position="316"/>
        <end position="336"/>
    </location>
</feature>
<evidence type="ECO:0000256" key="1">
    <source>
        <dbReference type="SAM" id="MobiDB-lite"/>
    </source>
</evidence>
<name>A0A1Q9EGJ1_SYMMI</name>
<evidence type="ECO:0000313" key="2">
    <source>
        <dbReference type="EMBL" id="OLQ06556.1"/>
    </source>
</evidence>
<organism evidence="2 3">
    <name type="scientific">Symbiodinium microadriaticum</name>
    <name type="common">Dinoflagellate</name>
    <name type="synonym">Zooxanthella microadriatica</name>
    <dbReference type="NCBI Taxonomy" id="2951"/>
    <lineage>
        <taxon>Eukaryota</taxon>
        <taxon>Sar</taxon>
        <taxon>Alveolata</taxon>
        <taxon>Dinophyceae</taxon>
        <taxon>Suessiales</taxon>
        <taxon>Symbiodiniaceae</taxon>
        <taxon>Symbiodinium</taxon>
    </lineage>
</organism>
<dbReference type="InterPro" id="IPR013083">
    <property type="entry name" value="Znf_RING/FYVE/PHD"/>
</dbReference>
<dbReference type="AlphaFoldDB" id="A0A1Q9EGJ1"/>
<feature type="region of interest" description="Disordered" evidence="1">
    <location>
        <begin position="522"/>
        <end position="555"/>
    </location>
</feature>
<feature type="compositionally biased region" description="Acidic residues" evidence="1">
    <location>
        <begin position="270"/>
        <end position="296"/>
    </location>
</feature>
<sequence>MAPQPCELPEALQEELELVSEVILEYLGKQSARHLWAAIYGDETVRLLTEKRIQDDGEEHWQSGQRHLVPNGAPLECTFKEPICCLEVDLEPMSEEGFQLDPWPNASGIGAVWVTLLVTVPKGYPLSATPKIEVDKSRGIGDAATSVSLAATGAMMDAARRRAKKGIDHHGLQVKDALGKTVSECSICMDECDPGSAIFVACNCVFHRHCIEEWRALKDEEKRKKADAATALLAGLKCEEADSQVEEQDKQDRAASVVEQAMKKAQAAANDDEPEPSEPENGEEEEGDESDSSVEPDVIDYRNEARWGAPEVSLGGLYQNKHTKKNWHPSVRMNRKRPKKYLKRIDEKLEEMKKEGKRQLSEEMSQAVTKWEKAQFEHKEAKLVLDKEVETFKKLKERSEKLVGELEWVSNYLGEERAKFTSLPLLCPVCQNEVDAKVEAVTEVLPTPGEGAGSNEEEIRDSAEQDEAARRAREAAEEEELKRQKAQAELAEREEKLLFMPRAQEFRVTFAGRMTKGAAGKLLGWERLQPPKPEDTDVAEGDEGSSASARGDDTEDIERVVSLLAQRAQRSTSVRRGGRRSGYSACRGGVRAKLMPLPLADKIALGFEEALDDELLNTIELLMEAYSAKEVEGRELLEEPFSELLEVLRGSEKPTDLEIKEVLVEMMGIIEEEERGPANDTAAVLRKQVPGKEQRLPQGWLWAVSELLGGPGKPSKSGKGGKGGAAETWAMRGRKGSGKSKAKGGGKDSLHGRLYMQGSI</sequence>
<dbReference type="Gene3D" id="3.30.40.10">
    <property type="entry name" value="Zinc/RING finger domain, C3HC4 (zinc finger)"/>
    <property type="match status" value="1"/>
</dbReference>
<protein>
    <recommendedName>
        <fullName evidence="4">RING-type domain-containing protein</fullName>
    </recommendedName>
</protein>
<dbReference type="SUPFAM" id="SSF57850">
    <property type="entry name" value="RING/U-box"/>
    <property type="match status" value="1"/>
</dbReference>
<dbReference type="EMBL" id="LSRX01000158">
    <property type="protein sequence ID" value="OLQ06556.1"/>
    <property type="molecule type" value="Genomic_DNA"/>
</dbReference>
<dbReference type="OrthoDB" id="439825at2759"/>
<feature type="region of interest" description="Disordered" evidence="1">
    <location>
        <begin position="446"/>
        <end position="477"/>
    </location>
</feature>